<organism evidence="2 3">
    <name type="scientific">Aspergillus fijiensis CBS 313.89</name>
    <dbReference type="NCBI Taxonomy" id="1448319"/>
    <lineage>
        <taxon>Eukaryota</taxon>
        <taxon>Fungi</taxon>
        <taxon>Dikarya</taxon>
        <taxon>Ascomycota</taxon>
        <taxon>Pezizomycotina</taxon>
        <taxon>Eurotiomycetes</taxon>
        <taxon>Eurotiomycetidae</taxon>
        <taxon>Eurotiales</taxon>
        <taxon>Aspergillaceae</taxon>
        <taxon>Aspergillus</taxon>
    </lineage>
</organism>
<dbReference type="RefSeq" id="XP_040795236.1">
    <property type="nucleotide sequence ID" value="XM_040946087.1"/>
</dbReference>
<dbReference type="GeneID" id="63863420"/>
<keyword evidence="1" id="KW-1133">Transmembrane helix</keyword>
<keyword evidence="3" id="KW-1185">Reference proteome</keyword>
<protein>
    <submittedName>
        <fullName evidence="2">Uncharacterized protein</fullName>
    </submittedName>
</protein>
<evidence type="ECO:0000313" key="2">
    <source>
        <dbReference type="EMBL" id="RAK71224.1"/>
    </source>
</evidence>
<accession>A0A8G1VVQ8</accession>
<sequence length="547" mass="59847">MASDTPPDPETHPVVRSILRISLSAKEYKRLHDYAIQRTPLSVQGRLPSPSKYEAIIGSKNKHNVAAVRVALRTFLLSLSLTKLADTAINRIRGDLSSKGPKASSSTRSPKLRISASLALLLLFHRFLYRFFVKLRANLRTDDARPFRDRNPRISNVLTSRFAPAVGASLAGFALGICPRSQFRIIAAIYSATRGLEFLFNALDEKGWFDNRPAWFGSWLLMPISCAQLFHSFIFDREAVPSWLGMLILRLSPSYIRGRPESLPLDVAWPDKEDVVDSLATISALRWPSFVSPILHPGTSKTLPSSLASISPVTGSAHPAISSLSCALLHPSSPSCSTAFLHHILLSVPPLARFLTAATLALSLRNLKNLALSLRNLKNLASHPITSLNELSQRIMKLTAVLSASAGTAWASICLWNAILPRSTMATKRFFLSGALAGVPFAFLGPQRSVFLSFFRAAIATAWKTAGKRGRWTGWKDGELCVIVASWALMGCILDARPSAVQGKGVRVALSWMRGDGLADPLRVAEKRKAKKAAAQKKEKAEDDART</sequence>
<dbReference type="PANTHER" id="PTHR12459:SF19">
    <property type="entry name" value="TRANSMEMBRANE PROTEIN 135 N-TERMINAL DOMAIN-CONTAINING PROTEIN"/>
    <property type="match status" value="1"/>
</dbReference>
<proteinExistence type="predicted"/>
<dbReference type="Proteomes" id="UP000249789">
    <property type="component" value="Unassembled WGS sequence"/>
</dbReference>
<feature type="transmembrane region" description="Helical" evidence="1">
    <location>
        <begin position="398"/>
        <end position="418"/>
    </location>
</feature>
<dbReference type="PANTHER" id="PTHR12459">
    <property type="entry name" value="TRANSMEMBRANE PROTEIN 135-RELATED"/>
    <property type="match status" value="1"/>
</dbReference>
<evidence type="ECO:0000256" key="1">
    <source>
        <dbReference type="SAM" id="Phobius"/>
    </source>
</evidence>
<keyword evidence="1" id="KW-0472">Membrane</keyword>
<reference evidence="2 3" key="1">
    <citation type="submission" date="2018-02" db="EMBL/GenBank/DDBJ databases">
        <title>The genomes of Aspergillus section Nigri reveals drivers in fungal speciation.</title>
        <authorList>
            <consortium name="DOE Joint Genome Institute"/>
            <person name="Vesth T.C."/>
            <person name="Nybo J."/>
            <person name="Theobald S."/>
            <person name="Brandl J."/>
            <person name="Frisvad J.C."/>
            <person name="Nielsen K.F."/>
            <person name="Lyhne E.K."/>
            <person name="Kogle M.E."/>
            <person name="Kuo A."/>
            <person name="Riley R."/>
            <person name="Clum A."/>
            <person name="Nolan M."/>
            <person name="Lipzen A."/>
            <person name="Salamov A."/>
            <person name="Henrissat B."/>
            <person name="Wiebenga A."/>
            <person name="De vries R.P."/>
            <person name="Grigoriev I.V."/>
            <person name="Mortensen U.H."/>
            <person name="Andersen M.R."/>
            <person name="Baker S.E."/>
        </authorList>
    </citation>
    <scope>NUCLEOTIDE SEQUENCE [LARGE SCALE GENOMIC DNA]</scope>
    <source>
        <strain evidence="2 3">CBS 313.89</strain>
    </source>
</reference>
<gene>
    <name evidence="2" type="ORF">BO72DRAFT_453887</name>
</gene>
<name>A0A8G1VVQ8_9EURO</name>
<dbReference type="OrthoDB" id="291792at2759"/>
<dbReference type="AlphaFoldDB" id="A0A8G1VVQ8"/>
<dbReference type="InterPro" id="IPR026749">
    <property type="entry name" value="Tmem135"/>
</dbReference>
<dbReference type="EMBL" id="KZ824729">
    <property type="protein sequence ID" value="RAK71224.1"/>
    <property type="molecule type" value="Genomic_DNA"/>
</dbReference>
<keyword evidence="1" id="KW-0812">Transmembrane</keyword>
<evidence type="ECO:0000313" key="3">
    <source>
        <dbReference type="Proteomes" id="UP000249789"/>
    </source>
</evidence>
<dbReference type="VEuPathDB" id="FungiDB:BO72DRAFT_453887"/>